<name>L1NCM9_9BACT</name>
<dbReference type="PANTHER" id="PTHR30535">
    <property type="entry name" value="VITAMIN B12-BINDING PROTEIN"/>
    <property type="match status" value="1"/>
</dbReference>
<gene>
    <name evidence="2" type="ORF">HMPREF9151_01102</name>
</gene>
<accession>L1NCM9</accession>
<dbReference type="PROSITE" id="PS50983">
    <property type="entry name" value="FE_B12_PBP"/>
    <property type="match status" value="1"/>
</dbReference>
<dbReference type="EMBL" id="AMEP01000075">
    <property type="protein sequence ID" value="EKY01118.1"/>
    <property type="molecule type" value="Genomic_DNA"/>
</dbReference>
<organism evidence="2 3">
    <name type="scientific">Hoylesella saccharolytica F0055</name>
    <dbReference type="NCBI Taxonomy" id="1127699"/>
    <lineage>
        <taxon>Bacteria</taxon>
        <taxon>Pseudomonadati</taxon>
        <taxon>Bacteroidota</taxon>
        <taxon>Bacteroidia</taxon>
        <taxon>Bacteroidales</taxon>
        <taxon>Prevotellaceae</taxon>
        <taxon>Hoylesella</taxon>
    </lineage>
</organism>
<dbReference type="Proteomes" id="UP000010433">
    <property type="component" value="Unassembled WGS sequence"/>
</dbReference>
<feature type="domain" description="Fe/B12 periplasmic-binding" evidence="1">
    <location>
        <begin position="116"/>
        <end position="385"/>
    </location>
</feature>
<reference evidence="2 3" key="1">
    <citation type="submission" date="2012-05" db="EMBL/GenBank/DDBJ databases">
        <authorList>
            <person name="Weinstock G."/>
            <person name="Sodergren E."/>
            <person name="Lobos E.A."/>
            <person name="Fulton L."/>
            <person name="Fulton R."/>
            <person name="Courtney L."/>
            <person name="Fronick C."/>
            <person name="O'Laughlin M."/>
            <person name="Godfrey J."/>
            <person name="Wilson R.M."/>
            <person name="Miner T."/>
            <person name="Farmer C."/>
            <person name="Delehaunty K."/>
            <person name="Cordes M."/>
            <person name="Minx P."/>
            <person name="Tomlinson C."/>
            <person name="Chen J."/>
            <person name="Wollam A."/>
            <person name="Pepin K.H."/>
            <person name="Bhonagiri V."/>
            <person name="Zhang X."/>
            <person name="Suruliraj S."/>
            <person name="Warren W."/>
            <person name="Mitreva M."/>
            <person name="Mardis E.R."/>
            <person name="Wilson R.K."/>
        </authorList>
    </citation>
    <scope>NUCLEOTIDE SEQUENCE [LARGE SCALE GENOMIC DNA]</scope>
    <source>
        <strain evidence="2 3">F0055</strain>
    </source>
</reference>
<comment type="caution">
    <text evidence="2">The sequence shown here is derived from an EMBL/GenBank/DDBJ whole genome shotgun (WGS) entry which is preliminary data.</text>
</comment>
<dbReference type="GO" id="GO:0071281">
    <property type="term" value="P:cellular response to iron ion"/>
    <property type="evidence" value="ECO:0007669"/>
    <property type="project" value="TreeGrafter"/>
</dbReference>
<evidence type="ECO:0000259" key="1">
    <source>
        <dbReference type="PROSITE" id="PS50983"/>
    </source>
</evidence>
<dbReference type="InterPro" id="IPR050902">
    <property type="entry name" value="ABC_Transporter_SBP"/>
</dbReference>
<dbReference type="Pfam" id="PF01497">
    <property type="entry name" value="Peripla_BP_2"/>
    <property type="match status" value="1"/>
</dbReference>
<sequence>MIQTVISHFMNHHSLFTILMGKMKHSFYLCLFVLLVAACPGRRSDKELTGGDTLAFKYAENISVVGFRHFTVVELKNPWKPGQLLHRYILLNESESATDYLDQLPEGTVIRSTPRRAVLFTTAHAALLQMLGQLDAVGGVCDLKYMLLPEVKTRVADGRMADCGDGMAPNVEKIIERKTDVLLLSPFENSGGYGRLDKTGIPIIECADYMETSPLGRAEWMKFYGLLFGCKERADSLFAVVERNYLSLKKSARRARTSPSILTERITGSTWYVPGGRSTVAVMLRDAAARYPFAADTHSGSLALPFESVLEKAGNADLWLIKYNASRSLTYADLSAEYRGYKALRAFKNKQVFACNASVVPYFEETPFRPDLLLRDYVQLFHPEMRAKGALRYFTPLTW</sequence>
<protein>
    <recommendedName>
        <fullName evidence="1">Fe/B12 periplasmic-binding domain-containing protein</fullName>
    </recommendedName>
</protein>
<evidence type="ECO:0000313" key="3">
    <source>
        <dbReference type="Proteomes" id="UP000010433"/>
    </source>
</evidence>
<dbReference type="SUPFAM" id="SSF53807">
    <property type="entry name" value="Helical backbone' metal receptor"/>
    <property type="match status" value="1"/>
</dbReference>
<evidence type="ECO:0000313" key="2">
    <source>
        <dbReference type="EMBL" id="EKY01118.1"/>
    </source>
</evidence>
<dbReference type="STRING" id="1127699.HMPREF9151_01102"/>
<dbReference type="HOGENOM" id="CLU_025776_1_0_10"/>
<keyword evidence="3" id="KW-1185">Reference proteome</keyword>
<dbReference type="PANTHER" id="PTHR30535:SF34">
    <property type="entry name" value="MOLYBDATE-BINDING PROTEIN MOLA"/>
    <property type="match status" value="1"/>
</dbReference>
<dbReference type="Gene3D" id="3.40.50.1980">
    <property type="entry name" value="Nitrogenase molybdenum iron protein domain"/>
    <property type="match status" value="2"/>
</dbReference>
<dbReference type="PATRIC" id="fig|1127699.3.peg.1016"/>
<proteinExistence type="predicted"/>
<dbReference type="InterPro" id="IPR002491">
    <property type="entry name" value="ABC_transptr_periplasmic_BD"/>
</dbReference>
<dbReference type="AlphaFoldDB" id="L1NCM9"/>